<dbReference type="EMBL" id="FQUC01000001">
    <property type="protein sequence ID" value="SHE58057.1"/>
    <property type="molecule type" value="Genomic_DNA"/>
</dbReference>
<dbReference type="RefSeq" id="WP_062175746.1">
    <property type="nucleotide sequence ID" value="NZ_BBXL01000001.1"/>
</dbReference>
<sequence length="138" mass="16582">METKRCPICLQTKNITEYYSYYSKSRAKNRISNYCKPCGKSSSLIRAKRHYQNNIEEKKIYAKAYQANPENREKVKRWRTDAKIRHRKNLQNCYVRELLRTRNNLTNADIESIPEIVETKRLQVKIKRKLKSLRNGKE</sequence>
<accession>A0A1M4UN28</accession>
<gene>
    <name evidence="1" type="ORF">SAMN05444362_101650</name>
</gene>
<organism evidence="1 2">
    <name type="scientific">Dysgonomonas macrotermitis</name>
    <dbReference type="NCBI Taxonomy" id="1346286"/>
    <lineage>
        <taxon>Bacteria</taxon>
        <taxon>Pseudomonadati</taxon>
        <taxon>Bacteroidota</taxon>
        <taxon>Bacteroidia</taxon>
        <taxon>Bacteroidales</taxon>
        <taxon>Dysgonomonadaceae</taxon>
        <taxon>Dysgonomonas</taxon>
    </lineage>
</organism>
<proteinExistence type="predicted"/>
<protein>
    <submittedName>
        <fullName evidence="1">Uncharacterized protein</fullName>
    </submittedName>
</protein>
<dbReference type="STRING" id="1346286.SAMN05444362_101650"/>
<evidence type="ECO:0000313" key="2">
    <source>
        <dbReference type="Proteomes" id="UP000184480"/>
    </source>
</evidence>
<dbReference type="AlphaFoldDB" id="A0A1M4UN28"/>
<dbReference type="Proteomes" id="UP000184480">
    <property type="component" value="Unassembled WGS sequence"/>
</dbReference>
<keyword evidence="2" id="KW-1185">Reference proteome</keyword>
<name>A0A1M4UN28_9BACT</name>
<dbReference type="OrthoDB" id="9976723at2"/>
<evidence type="ECO:0000313" key="1">
    <source>
        <dbReference type="EMBL" id="SHE58057.1"/>
    </source>
</evidence>
<reference evidence="2" key="1">
    <citation type="submission" date="2016-11" db="EMBL/GenBank/DDBJ databases">
        <authorList>
            <person name="Varghese N."/>
            <person name="Submissions S."/>
        </authorList>
    </citation>
    <scope>NUCLEOTIDE SEQUENCE [LARGE SCALE GENOMIC DNA]</scope>
    <source>
        <strain evidence="2">DSM 27370</strain>
    </source>
</reference>